<dbReference type="OrthoDB" id="6963107at2"/>
<dbReference type="SUPFAM" id="SSF56601">
    <property type="entry name" value="beta-lactamase/transpeptidase-like"/>
    <property type="match status" value="1"/>
</dbReference>
<name>A0A161JIJ7_9GAMM</name>
<sequence>MRRWPLDACLATLLLLGATALQARGTLDFKAMQSGQGYRSSVDLSAFAPDEASLPATHRFEGRLQLSGQPQTRTLLADTDFLAFTEADYRQARTIPQDFDYAFVQDKDTLIPVRRGPIPSDHPWWEFILEPGKVWDEPGDRGYTRAAIPFSLAQKNQNCTSNGVLMLLFNAQGALAHAAFQVSSETCRYLHMDMWGFLQARYLPGAVANKAAIVAAYRTELAARLPTRPLSALKAAYPDLDLARLAIGDPTARTRYGLYVDGVDYASPCPTRHGDYPYCQVMDLPSYSTAKTIVAGIAAMRMQQRWPGVMQQHVGDYAPTPACAAARWRDVSFMNLLDMASGNYGSADYMADEDSPKVAALLRPLTNAGKLRAACSSWPRSAPPGSRWVYHTSDTYLLGIMLNRFLRTQTGQADLDVFSSVLLPDVLAPLQLSPTARVSRRTLDTDAQPFFGYGLFVHADDFIKLARFLDTDHGRMDGRQILDPQMLDAAMQRNPEQRGLPVTSLEQTFRYQHAVWARNVQKLLNCKTAAWVPFMSGYGGITVAMFPNGVVWYNVADDGKPASFDFADPAREINKIRGYCPG</sequence>
<keyword evidence="1" id="KW-0732">Signal</keyword>
<dbReference type="PANTHER" id="PTHR43283">
    <property type="entry name" value="BETA-LACTAMASE-RELATED"/>
    <property type="match status" value="1"/>
</dbReference>
<dbReference type="Gene3D" id="3.40.710.10">
    <property type="entry name" value="DD-peptidase/beta-lactamase superfamily"/>
    <property type="match status" value="1"/>
</dbReference>
<evidence type="ECO:0000313" key="4">
    <source>
        <dbReference type="Proteomes" id="UP000077255"/>
    </source>
</evidence>
<reference evidence="3 4" key="1">
    <citation type="submission" date="2016-02" db="EMBL/GenBank/DDBJ databases">
        <title>Complete genome sequencing and analysis of ATSB10, Dyella thiooxydans isolated from rhizosphere soil of sunflower (Helianthus annuus L.).</title>
        <authorList>
            <person name="Lee Y."/>
            <person name="Hwangbo K."/>
            <person name="Chung H."/>
            <person name="Yoo J."/>
            <person name="Kim K.Y."/>
            <person name="Sa T.M."/>
            <person name="Um Y."/>
            <person name="Madhaiyan M."/>
        </authorList>
    </citation>
    <scope>NUCLEOTIDE SEQUENCE [LARGE SCALE GENOMIC DNA]</scope>
    <source>
        <strain evidence="3 4">ATSB10</strain>
    </source>
</reference>
<dbReference type="STRING" id="445710.ATSB10_02650"/>
<evidence type="ECO:0000256" key="1">
    <source>
        <dbReference type="SAM" id="SignalP"/>
    </source>
</evidence>
<dbReference type="Pfam" id="PF00144">
    <property type="entry name" value="Beta-lactamase"/>
    <property type="match status" value="1"/>
</dbReference>
<feature type="chain" id="PRO_5007824326" description="Beta-lactamase-related domain-containing protein" evidence="1">
    <location>
        <begin position="24"/>
        <end position="582"/>
    </location>
</feature>
<dbReference type="RefSeq" id="WP_063670063.1">
    <property type="nucleotide sequence ID" value="NZ_CP014841.1"/>
</dbReference>
<dbReference type="AlphaFoldDB" id="A0A161JIJ7"/>
<dbReference type="Proteomes" id="UP000077255">
    <property type="component" value="Chromosome"/>
</dbReference>
<organism evidence="3 4">
    <name type="scientific">Dyella thiooxydans</name>
    <dbReference type="NCBI Taxonomy" id="445710"/>
    <lineage>
        <taxon>Bacteria</taxon>
        <taxon>Pseudomonadati</taxon>
        <taxon>Pseudomonadota</taxon>
        <taxon>Gammaproteobacteria</taxon>
        <taxon>Lysobacterales</taxon>
        <taxon>Rhodanobacteraceae</taxon>
        <taxon>Dyella</taxon>
    </lineage>
</organism>
<feature type="signal peptide" evidence="1">
    <location>
        <begin position="1"/>
        <end position="23"/>
    </location>
</feature>
<dbReference type="EMBL" id="CP014841">
    <property type="protein sequence ID" value="AND67719.1"/>
    <property type="molecule type" value="Genomic_DNA"/>
</dbReference>
<feature type="domain" description="Beta-lactamase-related" evidence="2">
    <location>
        <begin position="287"/>
        <end position="530"/>
    </location>
</feature>
<proteinExistence type="predicted"/>
<accession>A0A161JIJ7</accession>
<dbReference type="InterPro" id="IPR050789">
    <property type="entry name" value="Diverse_Enzym_Activities"/>
</dbReference>
<dbReference type="InterPro" id="IPR012338">
    <property type="entry name" value="Beta-lactam/transpept-like"/>
</dbReference>
<keyword evidence="4" id="KW-1185">Reference proteome</keyword>
<dbReference type="PATRIC" id="fig|445710.3.peg.263"/>
<protein>
    <recommendedName>
        <fullName evidence="2">Beta-lactamase-related domain-containing protein</fullName>
    </recommendedName>
</protein>
<gene>
    <name evidence="3" type="ORF">ATSB10_02650</name>
</gene>
<evidence type="ECO:0000259" key="2">
    <source>
        <dbReference type="Pfam" id="PF00144"/>
    </source>
</evidence>
<dbReference type="KEGG" id="dtx:ATSB10_02650"/>
<evidence type="ECO:0000313" key="3">
    <source>
        <dbReference type="EMBL" id="AND67719.1"/>
    </source>
</evidence>
<dbReference type="InterPro" id="IPR001466">
    <property type="entry name" value="Beta-lactam-related"/>
</dbReference>